<evidence type="ECO:0000259" key="1">
    <source>
        <dbReference type="Pfam" id="PF25021"/>
    </source>
</evidence>
<feature type="domain" description="Teneurin NHL" evidence="1">
    <location>
        <begin position="173"/>
        <end position="232"/>
    </location>
</feature>
<comment type="caution">
    <text evidence="2">The sequence shown here is derived from an EMBL/GenBank/DDBJ whole genome shotgun (WGS) entry which is preliminary data.</text>
</comment>
<gene>
    <name evidence="2" type="ORF">C9374_005687</name>
</gene>
<evidence type="ECO:0000313" key="3">
    <source>
        <dbReference type="Proteomes" id="UP000816034"/>
    </source>
</evidence>
<dbReference type="InterPro" id="IPR056822">
    <property type="entry name" value="TEN_NHL"/>
</dbReference>
<dbReference type="GeneID" id="68098142"/>
<keyword evidence="3" id="KW-1185">Reference proteome</keyword>
<dbReference type="Pfam" id="PF25021">
    <property type="entry name" value="TEN_NHL"/>
    <property type="match status" value="1"/>
</dbReference>
<dbReference type="InterPro" id="IPR011042">
    <property type="entry name" value="6-blade_b-propeller_TolB-like"/>
</dbReference>
<name>A0AA88GKJ8_NAELO</name>
<dbReference type="AlphaFoldDB" id="A0AA88GKJ8"/>
<dbReference type="PANTHER" id="PTHR46388">
    <property type="entry name" value="NHL REPEAT-CONTAINING PROTEIN 2"/>
    <property type="match status" value="1"/>
</dbReference>
<organism evidence="2 3">
    <name type="scientific">Naegleria lovaniensis</name>
    <name type="common">Amoeba</name>
    <dbReference type="NCBI Taxonomy" id="51637"/>
    <lineage>
        <taxon>Eukaryota</taxon>
        <taxon>Discoba</taxon>
        <taxon>Heterolobosea</taxon>
        <taxon>Tetramitia</taxon>
        <taxon>Eutetramitia</taxon>
        <taxon>Vahlkampfiidae</taxon>
        <taxon>Naegleria</taxon>
    </lineage>
</organism>
<sequence>MFPSNPHWHVRQQDSLSYTSIFLLILSILSFNQQQYVIHVVRAQSSPYSFPVRYVIATVAGTGNSTFNGEGLNSFLCNMKPRDVVRPCEACSIYVADNENHRILKIQHGVVTTVAGSGLSSPFNGHDLLATSANLNSPQGIFVSSNEEFLWIAETEGHRIRRVHLNSGNMTTVAGTGTPGNGGDGGLAVNAQLNFPTKVMVDSNSNLYIADGNNHKIRKVDTNGYISSFAGTGSPGNSGDGGPAQNAQLDFPSSLFQDEFAGDIFIVDTNNHAIRKVSKSGQMSTIVSGAAGLNYPSSVHYFPYEQQLSITDQ</sequence>
<dbReference type="RefSeq" id="XP_044547574.1">
    <property type="nucleotide sequence ID" value="XM_044695464.1"/>
</dbReference>
<dbReference type="Gene3D" id="2.120.10.30">
    <property type="entry name" value="TolB, C-terminal domain"/>
    <property type="match status" value="2"/>
</dbReference>
<dbReference type="SUPFAM" id="SSF101898">
    <property type="entry name" value="NHL repeat"/>
    <property type="match status" value="1"/>
</dbReference>
<dbReference type="PANTHER" id="PTHR46388:SF2">
    <property type="entry name" value="NHL REPEAT-CONTAINING PROTEIN 2"/>
    <property type="match status" value="1"/>
</dbReference>
<reference evidence="2 3" key="1">
    <citation type="journal article" date="2018" name="BMC Genomics">
        <title>The genome of Naegleria lovaniensis, the basis for a comparative approach to unravel pathogenicity factors of the human pathogenic amoeba N. fowleri.</title>
        <authorList>
            <person name="Liechti N."/>
            <person name="Schurch N."/>
            <person name="Bruggmann R."/>
            <person name="Wittwer M."/>
        </authorList>
    </citation>
    <scope>NUCLEOTIDE SEQUENCE [LARGE SCALE GENOMIC DNA]</scope>
    <source>
        <strain evidence="2 3">ATCC 30569</strain>
    </source>
</reference>
<dbReference type="Proteomes" id="UP000816034">
    <property type="component" value="Unassembled WGS sequence"/>
</dbReference>
<dbReference type="EMBL" id="PYSW02000025">
    <property type="protein sequence ID" value="KAG2381895.1"/>
    <property type="molecule type" value="Genomic_DNA"/>
</dbReference>
<protein>
    <recommendedName>
        <fullName evidence="1">Teneurin NHL domain-containing protein</fullName>
    </recommendedName>
</protein>
<evidence type="ECO:0000313" key="2">
    <source>
        <dbReference type="EMBL" id="KAG2381895.1"/>
    </source>
</evidence>
<proteinExistence type="predicted"/>
<accession>A0AA88GKJ8</accession>